<name>A0A484GWQ0_SOUCH</name>
<dbReference type="Gene3D" id="1.10.20.10">
    <property type="entry name" value="Histone, subunit A"/>
    <property type="match status" value="1"/>
</dbReference>
<gene>
    <name evidence="1" type="ORF">DBR06_SOUSAS4610042</name>
</gene>
<dbReference type="Proteomes" id="UP000295264">
    <property type="component" value="Unassembled WGS sequence"/>
</dbReference>
<dbReference type="GO" id="GO:0046982">
    <property type="term" value="F:protein heterodimerization activity"/>
    <property type="evidence" value="ECO:0007669"/>
    <property type="project" value="InterPro"/>
</dbReference>
<dbReference type="GO" id="GO:0003677">
    <property type="term" value="F:DNA binding"/>
    <property type="evidence" value="ECO:0007669"/>
    <property type="project" value="InterPro"/>
</dbReference>
<reference evidence="1 2" key="1">
    <citation type="journal article" date="2018" name="Genomics">
        <title>Molecular footprints of inshore aquatic adaptation in Indo-Pacific humpback dolphin (Sousa chinensis).</title>
        <authorList>
            <person name="Ming Y."/>
            <person name="Jian J."/>
            <person name="Yu F."/>
            <person name="Yu X."/>
            <person name="Wang J."/>
            <person name="Liu W."/>
        </authorList>
    </citation>
    <scope>NUCLEOTIDE SEQUENCE [LARGE SCALE GENOMIC DNA]</scope>
    <source>
        <strain evidence="1">MY-2018</strain>
        <tissue evidence="1">Skin</tissue>
    </source>
</reference>
<dbReference type="SUPFAM" id="SSF47113">
    <property type="entry name" value="Histone-fold"/>
    <property type="match status" value="1"/>
</dbReference>
<dbReference type="EMBL" id="QWLN02003564">
    <property type="protein sequence ID" value="TEA39811.1"/>
    <property type="molecule type" value="Genomic_DNA"/>
</dbReference>
<organism evidence="1 2">
    <name type="scientific">Sousa chinensis</name>
    <name type="common">Indo-pacific humpbacked dolphin</name>
    <name type="synonym">Steno chinensis</name>
    <dbReference type="NCBI Taxonomy" id="103600"/>
    <lineage>
        <taxon>Eukaryota</taxon>
        <taxon>Metazoa</taxon>
        <taxon>Chordata</taxon>
        <taxon>Craniata</taxon>
        <taxon>Vertebrata</taxon>
        <taxon>Euteleostomi</taxon>
        <taxon>Mammalia</taxon>
        <taxon>Eutheria</taxon>
        <taxon>Laurasiatheria</taxon>
        <taxon>Artiodactyla</taxon>
        <taxon>Whippomorpha</taxon>
        <taxon>Cetacea</taxon>
        <taxon>Odontoceti</taxon>
        <taxon>Delphinidae</taxon>
        <taxon>Sousa</taxon>
    </lineage>
</organism>
<accession>A0A484GWQ0</accession>
<sequence length="35" mass="3856">MAFIEDSNLCAIHAKCVTVMPRDSQLACYMCGECT</sequence>
<proteinExistence type="predicted"/>
<evidence type="ECO:0000313" key="2">
    <source>
        <dbReference type="Proteomes" id="UP000295264"/>
    </source>
</evidence>
<protein>
    <submittedName>
        <fullName evidence="1">Uncharacterized protein</fullName>
    </submittedName>
</protein>
<dbReference type="InterPro" id="IPR009072">
    <property type="entry name" value="Histone-fold"/>
</dbReference>
<comment type="caution">
    <text evidence="1">The sequence shown here is derived from an EMBL/GenBank/DDBJ whole genome shotgun (WGS) entry which is preliminary data.</text>
</comment>
<dbReference type="AlphaFoldDB" id="A0A484GWQ0"/>
<evidence type="ECO:0000313" key="1">
    <source>
        <dbReference type="EMBL" id="TEA39811.1"/>
    </source>
</evidence>
<keyword evidence="2" id="KW-1185">Reference proteome</keyword>